<evidence type="ECO:0000313" key="2">
    <source>
        <dbReference type="EMBL" id="SFF32316.1"/>
    </source>
</evidence>
<dbReference type="Proteomes" id="UP000199119">
    <property type="component" value="Unassembled WGS sequence"/>
</dbReference>
<organism evidence="2 3">
    <name type="scientific">Paracidovorax wautersii</name>
    <dbReference type="NCBI Taxonomy" id="1177982"/>
    <lineage>
        <taxon>Bacteria</taxon>
        <taxon>Pseudomonadati</taxon>
        <taxon>Pseudomonadota</taxon>
        <taxon>Betaproteobacteria</taxon>
        <taxon>Burkholderiales</taxon>
        <taxon>Comamonadaceae</taxon>
        <taxon>Paracidovorax</taxon>
    </lineage>
</organism>
<evidence type="ECO:0000313" key="3">
    <source>
        <dbReference type="Proteomes" id="UP000199119"/>
    </source>
</evidence>
<feature type="region of interest" description="Disordered" evidence="1">
    <location>
        <begin position="18"/>
        <end position="40"/>
    </location>
</feature>
<dbReference type="EMBL" id="FONX01000030">
    <property type="protein sequence ID" value="SFF32316.1"/>
    <property type="molecule type" value="Genomic_DNA"/>
</dbReference>
<accession>A0A1I2HUC9</accession>
<feature type="compositionally biased region" description="Basic and acidic residues" evidence="1">
    <location>
        <begin position="18"/>
        <end position="30"/>
    </location>
</feature>
<feature type="non-terminal residue" evidence="2">
    <location>
        <position position="1"/>
    </location>
</feature>
<proteinExistence type="predicted"/>
<gene>
    <name evidence="2" type="ORF">SAMN04489711_1301</name>
</gene>
<evidence type="ECO:0000256" key="1">
    <source>
        <dbReference type="SAM" id="MobiDB-lite"/>
    </source>
</evidence>
<reference evidence="3" key="1">
    <citation type="submission" date="2016-10" db="EMBL/GenBank/DDBJ databases">
        <authorList>
            <person name="Varghese N."/>
            <person name="Submissions S."/>
        </authorList>
    </citation>
    <scope>NUCLEOTIDE SEQUENCE [LARGE SCALE GENOMIC DNA]</scope>
    <source>
        <strain evidence="3">DSM 27981</strain>
    </source>
</reference>
<dbReference type="AlphaFoldDB" id="A0A1I2HUC9"/>
<sequence length="1015" mass="114216">QSNPVLLANVVEAGLREQAEKAAEKAAAERGDDEDASGERSEVALPVVAPAPGSSIVSLATGTVADAIGTGITSEGIAAMKEAANREHQIATVKAKWIQAKTTEIAETVKAMTPFYEEQAAAALAHTEDVRTYVAKLLQGIESLDLYVGKDVEVQSVREGEAAPKDVPLTFVQKKLLMDEELAVWTDLDEWFDFEKEHLFFEALRKHDGLVNQIFPTERCVLVMAVTRRYINYGDKWANMARNDENRKVFLLVRNGMNIHRVFSPVESHLGTARLFPTKDDQERIFRGFDGSQIKFEDVAYTDKLEKHEQFALHYKRFLLLVCGLDHRFKLFGDFYEGPQSMQFVSMDFQERYCRFLCDDDESTMLPGGDRPSVSKWIDEKNAYLRSGSRVLCNWYEVMNPDTAPGACKENSDRHGRGYDRRYTPKDRTGIAVAYKEGDGFCVDVEVSGYSYSSHSDRTFNCKVNLSRFENSRWDYTDLPFLCLDAVEPEDLHWYIHHRGSRSNHLSYIRFFKLALKFIERERADEQDTRQRLAQALADGNIAAPSERESIIGQAVIAWRAANRGKPLPRFEGGSAPAAWKSLLDQMYMLAGEGKRRISEVEDFVREIGLTPLRLVLSGGAKLVVYAAPRPEECDDRLERHAWVHSITVERGKSKYSEKSRRWASLPQQAASETTLHQWEGADDWASRASAFPSYERKAEVMAEAGLFAALLKPFTTTMSEGEHEGQFEDWRRVRCAILGNSKYVQNPSIAIPFGVVYYPRSKELRYLCVGVHNAHALLARLAPSDEAKERVRAAFIKPFANKGRASSRFDEELSKEAWSLIGTTLALADNRRGVYVHSGIGIGVEEVHGKKHSPLLADWFDNWRESSKDHARVWVADGALDANGRLSLDALLGIELPEGYEPVRVREIQLAGSESLPKYHHWLDLCPGAQAPGEDGSFWSASRDNEIKQLVESVQPEGHSGYSSSHRVYLTRHDARAAIGEWVSAPHRAVPATELPDAPKPPEGYERWFVVEGC</sequence>
<dbReference type="STRING" id="1177982.SAMN04489711_1301"/>
<keyword evidence="3" id="KW-1185">Reference proteome</keyword>
<protein>
    <submittedName>
        <fullName evidence="2">Uncharacterized protein</fullName>
    </submittedName>
</protein>
<name>A0A1I2HUC9_9BURK</name>